<dbReference type="PANTHER" id="PTHR43355:SF2">
    <property type="entry name" value="FLAVIN REDUCTASE (NADPH)"/>
    <property type="match status" value="1"/>
</dbReference>
<keyword evidence="3" id="KW-1185">Reference proteome</keyword>
<dbReference type="SUPFAM" id="SSF51735">
    <property type="entry name" value="NAD(P)-binding Rossmann-fold domains"/>
    <property type="match status" value="1"/>
</dbReference>
<dbReference type="Gene3D" id="3.40.50.720">
    <property type="entry name" value="NAD(P)-binding Rossmann-like Domain"/>
    <property type="match status" value="1"/>
</dbReference>
<evidence type="ECO:0000313" key="3">
    <source>
        <dbReference type="Proteomes" id="UP000596827"/>
    </source>
</evidence>
<dbReference type="InterPro" id="IPR016040">
    <property type="entry name" value="NAD(P)-bd_dom"/>
</dbReference>
<dbReference type="Proteomes" id="UP000596827">
    <property type="component" value="Unassembled WGS sequence"/>
</dbReference>
<dbReference type="InterPro" id="IPR036291">
    <property type="entry name" value="NAD(P)-bd_dom_sf"/>
</dbReference>
<reference evidence="2" key="1">
    <citation type="submission" date="2020-08" db="EMBL/GenBank/DDBJ databases">
        <title>Ramlibacter sp. GTP1 16S ribosomal RNA gene genome sequencing and assembly.</title>
        <authorList>
            <person name="Kang M."/>
        </authorList>
    </citation>
    <scope>NUCLEOTIDE SEQUENCE</scope>
    <source>
        <strain evidence="2">GTP1</strain>
    </source>
</reference>
<dbReference type="EMBL" id="JACORU010000001">
    <property type="protein sequence ID" value="MBC5763560.1"/>
    <property type="molecule type" value="Genomic_DNA"/>
</dbReference>
<accession>A0A923M420</accession>
<dbReference type="RefSeq" id="WP_187080002.1">
    <property type="nucleotide sequence ID" value="NZ_JACORU010000001.1"/>
</dbReference>
<evidence type="ECO:0000259" key="1">
    <source>
        <dbReference type="Pfam" id="PF13460"/>
    </source>
</evidence>
<dbReference type="InterPro" id="IPR051606">
    <property type="entry name" value="Polyketide_Oxido-like"/>
</dbReference>
<name>A0A923M420_9BURK</name>
<proteinExistence type="predicted"/>
<dbReference type="AlphaFoldDB" id="A0A923M420"/>
<organism evidence="2 3">
    <name type="scientific">Ramlibacter albus</name>
    <dbReference type="NCBI Taxonomy" id="2079448"/>
    <lineage>
        <taxon>Bacteria</taxon>
        <taxon>Pseudomonadati</taxon>
        <taxon>Pseudomonadota</taxon>
        <taxon>Betaproteobacteria</taxon>
        <taxon>Burkholderiales</taxon>
        <taxon>Comamonadaceae</taxon>
        <taxon>Ramlibacter</taxon>
    </lineage>
</organism>
<sequence>MKVLILGATGGTGRHLVTQALEQGHEVTVLVRNPAKLGELQPRVRAIQGSLPEGGEALQAAVRGQDAVISSLGLGNGTNPDGLMERSVPAIVAAMRSAGVKRLVHISAFGVGPTKGDVPLVPRLAQRLFLSKVFADKEAGERALPASGLDWTVVYPSVLTDGPKTAKIRYGEHLPLSGIPKISRADVAAFTLAQLTDKTYVGKGALVTS</sequence>
<dbReference type="Pfam" id="PF13460">
    <property type="entry name" value="NAD_binding_10"/>
    <property type="match status" value="1"/>
</dbReference>
<evidence type="ECO:0000313" key="2">
    <source>
        <dbReference type="EMBL" id="MBC5763560.1"/>
    </source>
</evidence>
<gene>
    <name evidence="2" type="ORF">H8R02_03815</name>
</gene>
<dbReference type="PANTHER" id="PTHR43355">
    <property type="entry name" value="FLAVIN REDUCTASE (NADPH)"/>
    <property type="match status" value="1"/>
</dbReference>
<protein>
    <submittedName>
        <fullName evidence="2">SDR family oxidoreductase</fullName>
    </submittedName>
</protein>
<dbReference type="CDD" id="cd05244">
    <property type="entry name" value="BVR-B_like_SDR_a"/>
    <property type="match status" value="1"/>
</dbReference>
<feature type="domain" description="NAD(P)-binding" evidence="1">
    <location>
        <begin position="7"/>
        <end position="197"/>
    </location>
</feature>
<comment type="caution">
    <text evidence="2">The sequence shown here is derived from an EMBL/GenBank/DDBJ whole genome shotgun (WGS) entry which is preliminary data.</text>
</comment>
<dbReference type="GO" id="GO:0016646">
    <property type="term" value="F:oxidoreductase activity, acting on the CH-NH group of donors, NAD or NADP as acceptor"/>
    <property type="evidence" value="ECO:0007669"/>
    <property type="project" value="TreeGrafter"/>
</dbReference>